<evidence type="ECO:0000259" key="2">
    <source>
        <dbReference type="Pfam" id="PF12697"/>
    </source>
</evidence>
<dbReference type="InterPro" id="IPR000073">
    <property type="entry name" value="AB_hydrolase_1"/>
</dbReference>
<reference evidence="3" key="1">
    <citation type="submission" date="2019-11" db="EMBL/GenBank/DDBJ databases">
        <authorList>
            <person name="Liu Y."/>
            <person name="Hou J."/>
            <person name="Li T.-Q."/>
            <person name="Guan C.-H."/>
            <person name="Wu X."/>
            <person name="Wu H.-Z."/>
            <person name="Ling F."/>
            <person name="Zhang R."/>
            <person name="Shi X.-G."/>
            <person name="Ren J.-P."/>
            <person name="Chen E.-F."/>
            <person name="Sun J.-M."/>
        </authorList>
    </citation>
    <scope>NUCLEOTIDE SEQUENCE</scope>
    <source>
        <strain evidence="3">Adult_tree_wgs_1</strain>
        <tissue evidence="3">Leaves</tissue>
    </source>
</reference>
<dbReference type="Pfam" id="PF12697">
    <property type="entry name" value="Abhydrolase_6"/>
    <property type="match status" value="1"/>
</dbReference>
<dbReference type="PANTHER" id="PTHR45763:SF28">
    <property type="entry name" value="ALPHA_BETA-HYDROLASES SUPERFAMILY PROTEIN"/>
    <property type="match status" value="1"/>
</dbReference>
<evidence type="ECO:0000256" key="1">
    <source>
        <dbReference type="SAM" id="MobiDB-lite"/>
    </source>
</evidence>
<feature type="region of interest" description="Disordered" evidence="1">
    <location>
        <begin position="1"/>
        <end position="54"/>
    </location>
</feature>
<dbReference type="Proteomes" id="UP000626092">
    <property type="component" value="Unassembled WGS sequence"/>
</dbReference>
<dbReference type="PANTHER" id="PTHR45763">
    <property type="entry name" value="HYDROLASE, ALPHA/BETA FOLD FAMILY PROTEIN, EXPRESSED-RELATED"/>
    <property type="match status" value="1"/>
</dbReference>
<dbReference type="GO" id="GO:0016787">
    <property type="term" value="F:hydrolase activity"/>
    <property type="evidence" value="ECO:0007669"/>
    <property type="project" value="UniProtKB-ARBA"/>
</dbReference>
<dbReference type="InterPro" id="IPR029058">
    <property type="entry name" value="AB_hydrolase_fold"/>
</dbReference>
<protein>
    <recommendedName>
        <fullName evidence="2">AB hydrolase-1 domain-containing protein</fullName>
    </recommendedName>
</protein>
<feature type="domain" description="AB hydrolase-1" evidence="2">
    <location>
        <begin position="85"/>
        <end position="412"/>
    </location>
</feature>
<proteinExistence type="predicted"/>
<feature type="compositionally biased region" description="Low complexity" evidence="1">
    <location>
        <begin position="30"/>
        <end position="48"/>
    </location>
</feature>
<dbReference type="OrthoDB" id="294702at2759"/>
<keyword evidence="4" id="KW-1185">Reference proteome</keyword>
<accession>A0A834L668</accession>
<dbReference type="AlphaFoldDB" id="A0A834L668"/>
<organism evidence="3 4">
    <name type="scientific">Rhododendron simsii</name>
    <name type="common">Sims's rhododendron</name>
    <dbReference type="NCBI Taxonomy" id="118357"/>
    <lineage>
        <taxon>Eukaryota</taxon>
        <taxon>Viridiplantae</taxon>
        <taxon>Streptophyta</taxon>
        <taxon>Embryophyta</taxon>
        <taxon>Tracheophyta</taxon>
        <taxon>Spermatophyta</taxon>
        <taxon>Magnoliopsida</taxon>
        <taxon>eudicotyledons</taxon>
        <taxon>Gunneridae</taxon>
        <taxon>Pentapetalae</taxon>
        <taxon>asterids</taxon>
        <taxon>Ericales</taxon>
        <taxon>Ericaceae</taxon>
        <taxon>Ericoideae</taxon>
        <taxon>Rhodoreae</taxon>
        <taxon>Rhododendron</taxon>
    </lineage>
</organism>
<sequence length="437" mass="49106">MLLGCLGIAYKTTEPSPAPPESTEPPPPHKSSSSSSSKPSSSLSSSSSDGDDVGVVGESRIKLRDGRFLAYTERGVPKNISKFRVIIVHGFGSSKEMSFVAPQEIMDELGVHLVLFDRAGYGESDPNPKRSLESEATDIQELADKLELGSKFYVIGVSLGNYPTWSCLTQLPHRQENSLQNLSFLLLAGVAMVVPTINYNWPSLPGDLTKDDFRKGLAQWALRAARYTPGLVRWWLTQKNFRSSSVLDKNPRFFSTKDLEVLKNTPGYQLLSKVTLLSACRKRKMQIVGKGNFFGEQISKVVSGRFLERCTSTYKYMMHGMVVIDFLTLQNKLQQQGVFDSLRRDFIAAFGKWDFDPLELVNPFPKNESSVHIWQGYEDKVVPFPLQRYVSRKLPWIRYHEVPDGGHLLVYDSDVCEAILKSLLLGEDPPLYRPKLS</sequence>
<dbReference type="Gene3D" id="3.40.50.1820">
    <property type="entry name" value="alpha/beta hydrolase"/>
    <property type="match status" value="1"/>
</dbReference>
<gene>
    <name evidence="3" type="ORF">RHSIM_Rhsim13G0110900</name>
</gene>
<evidence type="ECO:0000313" key="4">
    <source>
        <dbReference type="Proteomes" id="UP000626092"/>
    </source>
</evidence>
<comment type="caution">
    <text evidence="3">The sequence shown here is derived from an EMBL/GenBank/DDBJ whole genome shotgun (WGS) entry which is preliminary data.</text>
</comment>
<feature type="compositionally biased region" description="Pro residues" evidence="1">
    <location>
        <begin position="16"/>
        <end position="29"/>
    </location>
</feature>
<evidence type="ECO:0000313" key="3">
    <source>
        <dbReference type="EMBL" id="KAF7119590.1"/>
    </source>
</evidence>
<dbReference type="SUPFAM" id="SSF53474">
    <property type="entry name" value="alpha/beta-Hydrolases"/>
    <property type="match status" value="1"/>
</dbReference>
<name>A0A834L668_RHOSS</name>
<dbReference type="EMBL" id="WJXA01000013">
    <property type="protein sequence ID" value="KAF7119590.1"/>
    <property type="molecule type" value="Genomic_DNA"/>
</dbReference>